<protein>
    <recommendedName>
        <fullName evidence="4">methylated-DNA--[protein]-cysteine S-methyltransferase</fullName>
        <ecNumber evidence="4">2.1.1.63</ecNumber>
    </recommendedName>
</protein>
<dbReference type="PROSITE" id="PS00041">
    <property type="entry name" value="HTH_ARAC_FAMILY_1"/>
    <property type="match status" value="2"/>
</dbReference>
<dbReference type="Pfam" id="PF01035">
    <property type="entry name" value="DNA_binding_1"/>
    <property type="match status" value="1"/>
</dbReference>
<evidence type="ECO:0000256" key="5">
    <source>
        <dbReference type="ARBA" id="ARBA00022603"/>
    </source>
</evidence>
<keyword evidence="11" id="KW-0238">DNA-binding</keyword>
<dbReference type="InterPro" id="IPR036388">
    <property type="entry name" value="WH-like_DNA-bd_sf"/>
</dbReference>
<dbReference type="AlphaFoldDB" id="A0A679ITV9"/>
<dbReference type="NCBIfam" id="TIGR00589">
    <property type="entry name" value="ogt"/>
    <property type="match status" value="1"/>
</dbReference>
<feature type="domain" description="HTH araC/xylS-type" evidence="16">
    <location>
        <begin position="156"/>
        <end position="252"/>
    </location>
</feature>
<keyword evidence="8" id="KW-0227">DNA damage</keyword>
<accession>A0A679ITV9</accession>
<comment type="catalytic activity">
    <reaction evidence="15">
        <text>a 6-O-methyl-2'-deoxyguanosine in DNA + L-cysteinyl-[protein] = S-methyl-L-cysteinyl-[protein] + a 2'-deoxyguanosine in DNA</text>
        <dbReference type="Rhea" id="RHEA:24000"/>
        <dbReference type="Rhea" id="RHEA-COMP:10131"/>
        <dbReference type="Rhea" id="RHEA-COMP:10132"/>
        <dbReference type="Rhea" id="RHEA-COMP:11367"/>
        <dbReference type="Rhea" id="RHEA-COMP:11368"/>
        <dbReference type="ChEBI" id="CHEBI:29950"/>
        <dbReference type="ChEBI" id="CHEBI:82612"/>
        <dbReference type="ChEBI" id="CHEBI:85445"/>
        <dbReference type="ChEBI" id="CHEBI:85448"/>
        <dbReference type="EC" id="2.1.1.63"/>
    </reaction>
</comment>
<dbReference type="InterPro" id="IPR014048">
    <property type="entry name" value="MethylDNA_cys_MeTrfase_DNA-bd"/>
</dbReference>
<dbReference type="InterPro" id="IPR018062">
    <property type="entry name" value="HTH_AraC-typ_CS"/>
</dbReference>
<evidence type="ECO:0000256" key="12">
    <source>
        <dbReference type="ARBA" id="ARBA00023159"/>
    </source>
</evidence>
<dbReference type="Pfam" id="PF12833">
    <property type="entry name" value="HTH_18"/>
    <property type="match status" value="1"/>
</dbReference>
<dbReference type="GO" id="GO:0003700">
    <property type="term" value="F:DNA-binding transcription factor activity"/>
    <property type="evidence" value="ECO:0007669"/>
    <property type="project" value="InterPro"/>
</dbReference>
<comment type="similarity">
    <text evidence="3">Belongs to the MGMT family.</text>
</comment>
<comment type="cofactor">
    <cofactor evidence="2">
        <name>Zn(2+)</name>
        <dbReference type="ChEBI" id="CHEBI:29105"/>
    </cofactor>
</comment>
<evidence type="ECO:0000256" key="11">
    <source>
        <dbReference type="ARBA" id="ARBA00023125"/>
    </source>
</evidence>
<dbReference type="InterPro" id="IPR036631">
    <property type="entry name" value="MGMT_N_sf"/>
</dbReference>
<evidence type="ECO:0000256" key="2">
    <source>
        <dbReference type="ARBA" id="ARBA00001947"/>
    </source>
</evidence>
<dbReference type="Gene3D" id="1.10.10.10">
    <property type="entry name" value="Winged helix-like DNA-binding domain superfamily/Winged helix DNA-binding domain"/>
    <property type="match status" value="1"/>
</dbReference>
<dbReference type="EMBL" id="LR743504">
    <property type="protein sequence ID" value="CAA2100270.1"/>
    <property type="molecule type" value="Genomic_DNA"/>
</dbReference>
<dbReference type="Pfam" id="PF02805">
    <property type="entry name" value="Ada_Zn_binding"/>
    <property type="match status" value="1"/>
</dbReference>
<dbReference type="Gene3D" id="3.40.10.10">
    <property type="entry name" value="DNA Methylphosphotriester Repair Domain"/>
    <property type="match status" value="1"/>
</dbReference>
<dbReference type="PANTHER" id="PTHR10815">
    <property type="entry name" value="METHYLATED-DNA--PROTEIN-CYSTEINE METHYLTRANSFERASE"/>
    <property type="match status" value="1"/>
</dbReference>
<dbReference type="PROSITE" id="PS00374">
    <property type="entry name" value="MGMT"/>
    <property type="match status" value="1"/>
</dbReference>
<dbReference type="FunFam" id="1.10.10.10:FF:000214">
    <property type="entry name" value="Methylated-DNA--protein-cysteine methyltransferase"/>
    <property type="match status" value="1"/>
</dbReference>
<dbReference type="InterPro" id="IPR009057">
    <property type="entry name" value="Homeodomain-like_sf"/>
</dbReference>
<keyword evidence="5" id="KW-0489">Methyltransferase</keyword>
<evidence type="ECO:0000256" key="15">
    <source>
        <dbReference type="ARBA" id="ARBA00049348"/>
    </source>
</evidence>
<sequence length="421" mass="44129">MLSISGKLTHLTLSLSFKERGPAVPARCMNIVALRARMGTGDGARSAPASPDQEVAPVSVCESTSSPEALSVSEAGDAGRWAALASRDEAADGRFVYAVRTTEIYCRPSCAARPARRENVSFHATCAEAEAAGFRACRRCRPNEPSLAARRKEAVARACRLIDESETAPDLGALAEAAGLSPFHFHRVFKAVTGVTPKAYAAARRADSLASGLSQAGSVTQAIYEAGYASPSRFYADAADRLGMAPNVYRRGGDGVAIRFGIGQCALGAILVAATAKGLCAILLGDDPDILVRDLQDRFPKAELSGGDPAFEAWMAQVVGFVACPSGSLDLPLDIGGTVFQQRVWDALRKIPIGTTATYAEIARAIGAPAATRAVARACGANPIAVAIPCHRVVRSDGSLSGYRWGIARKRDLLTREGAAP</sequence>
<evidence type="ECO:0000256" key="1">
    <source>
        <dbReference type="ARBA" id="ARBA00001286"/>
    </source>
</evidence>
<comment type="catalytic activity">
    <reaction evidence="1">
        <text>a 4-O-methyl-thymidine in DNA + L-cysteinyl-[protein] = a thymidine in DNA + S-methyl-L-cysteinyl-[protein]</text>
        <dbReference type="Rhea" id="RHEA:53428"/>
        <dbReference type="Rhea" id="RHEA-COMP:10131"/>
        <dbReference type="Rhea" id="RHEA-COMP:10132"/>
        <dbReference type="Rhea" id="RHEA-COMP:13555"/>
        <dbReference type="Rhea" id="RHEA-COMP:13556"/>
        <dbReference type="ChEBI" id="CHEBI:29950"/>
        <dbReference type="ChEBI" id="CHEBI:82612"/>
        <dbReference type="ChEBI" id="CHEBI:137386"/>
        <dbReference type="ChEBI" id="CHEBI:137387"/>
        <dbReference type="EC" id="2.1.1.63"/>
    </reaction>
</comment>
<keyword evidence="9" id="KW-0862">Zinc</keyword>
<keyword evidence="10" id="KW-0805">Transcription regulation</keyword>
<dbReference type="SMART" id="SM00342">
    <property type="entry name" value="HTH_ARAC"/>
    <property type="match status" value="1"/>
</dbReference>
<keyword evidence="12" id="KW-0010">Activator</keyword>
<evidence type="ECO:0000256" key="14">
    <source>
        <dbReference type="ARBA" id="ARBA00023204"/>
    </source>
</evidence>
<dbReference type="Gene3D" id="3.30.160.70">
    <property type="entry name" value="Methylated DNA-protein cysteine methyltransferase domain"/>
    <property type="match status" value="1"/>
</dbReference>
<dbReference type="InterPro" id="IPR036217">
    <property type="entry name" value="MethylDNA_cys_MeTrfase_DNAb"/>
</dbReference>
<evidence type="ECO:0000256" key="6">
    <source>
        <dbReference type="ARBA" id="ARBA00022679"/>
    </source>
</evidence>
<dbReference type="InterPro" id="IPR001497">
    <property type="entry name" value="MethylDNA_cys_MeTrfase_AS"/>
</dbReference>
<evidence type="ECO:0000256" key="9">
    <source>
        <dbReference type="ARBA" id="ARBA00022833"/>
    </source>
</evidence>
<evidence type="ECO:0000256" key="3">
    <source>
        <dbReference type="ARBA" id="ARBA00008711"/>
    </source>
</evidence>
<dbReference type="GO" id="GO:0043565">
    <property type="term" value="F:sequence-specific DNA binding"/>
    <property type="evidence" value="ECO:0007669"/>
    <property type="project" value="InterPro"/>
</dbReference>
<evidence type="ECO:0000256" key="8">
    <source>
        <dbReference type="ARBA" id="ARBA00022763"/>
    </source>
</evidence>
<evidence type="ECO:0000313" key="17">
    <source>
        <dbReference type="EMBL" id="CAA2100270.1"/>
    </source>
</evidence>
<keyword evidence="6" id="KW-0808">Transferase</keyword>
<keyword evidence="7" id="KW-0479">Metal-binding</keyword>
<dbReference type="PROSITE" id="PS01124">
    <property type="entry name" value="HTH_ARAC_FAMILY_2"/>
    <property type="match status" value="1"/>
</dbReference>
<dbReference type="SUPFAM" id="SSF57884">
    <property type="entry name" value="Ada DNA repair protein, N-terminal domain (N-Ada 10)"/>
    <property type="match status" value="1"/>
</dbReference>
<keyword evidence="14" id="KW-0234">DNA repair</keyword>
<dbReference type="InterPro" id="IPR035451">
    <property type="entry name" value="Ada-like_dom_sf"/>
</dbReference>
<dbReference type="GO" id="GO:0003908">
    <property type="term" value="F:methylated-DNA-[protein]-cysteine S-methyltransferase activity"/>
    <property type="evidence" value="ECO:0007669"/>
    <property type="project" value="UniProtKB-EC"/>
</dbReference>
<evidence type="ECO:0000256" key="13">
    <source>
        <dbReference type="ARBA" id="ARBA00023163"/>
    </source>
</evidence>
<dbReference type="GO" id="GO:0008270">
    <property type="term" value="F:zinc ion binding"/>
    <property type="evidence" value="ECO:0007669"/>
    <property type="project" value="InterPro"/>
</dbReference>
<dbReference type="CDD" id="cd06445">
    <property type="entry name" value="ATase"/>
    <property type="match status" value="1"/>
</dbReference>
<dbReference type="GO" id="GO:0032259">
    <property type="term" value="P:methylation"/>
    <property type="evidence" value="ECO:0007669"/>
    <property type="project" value="UniProtKB-KW"/>
</dbReference>
<dbReference type="SUPFAM" id="SSF53155">
    <property type="entry name" value="Methylated DNA-protein cysteine methyltransferase domain"/>
    <property type="match status" value="1"/>
</dbReference>
<evidence type="ECO:0000256" key="4">
    <source>
        <dbReference type="ARBA" id="ARBA00011918"/>
    </source>
</evidence>
<dbReference type="EC" id="2.1.1.63" evidence="4"/>
<dbReference type="SUPFAM" id="SSF46689">
    <property type="entry name" value="Homeodomain-like"/>
    <property type="match status" value="1"/>
</dbReference>
<dbReference type="InterPro" id="IPR004026">
    <property type="entry name" value="Ada_DNA_repair_Zn-bd"/>
</dbReference>
<dbReference type="InterPro" id="IPR018060">
    <property type="entry name" value="HTH_AraC"/>
</dbReference>
<gene>
    <name evidence="17" type="primary">ada</name>
    <name evidence="17" type="ORF">MBUL_00586</name>
</gene>
<keyword evidence="13" id="KW-0804">Transcription</keyword>
<name>A0A679ITV9_9HYPH</name>
<reference evidence="17" key="1">
    <citation type="submission" date="2019-12" db="EMBL/GenBank/DDBJ databases">
        <authorList>
            <person name="Cremers G."/>
        </authorList>
    </citation>
    <scope>NUCLEOTIDE SEQUENCE</scope>
    <source>
        <strain evidence="17">Mbul1</strain>
    </source>
</reference>
<organism evidence="17">
    <name type="scientific">Methylobacterium bullatum</name>
    <dbReference type="NCBI Taxonomy" id="570505"/>
    <lineage>
        <taxon>Bacteria</taxon>
        <taxon>Pseudomonadati</taxon>
        <taxon>Pseudomonadota</taxon>
        <taxon>Alphaproteobacteria</taxon>
        <taxon>Hyphomicrobiales</taxon>
        <taxon>Methylobacteriaceae</taxon>
        <taxon>Methylobacterium</taxon>
    </lineage>
</organism>
<dbReference type="NCBIfam" id="NF011964">
    <property type="entry name" value="PRK15435.1"/>
    <property type="match status" value="1"/>
</dbReference>
<dbReference type="Gene3D" id="1.10.10.60">
    <property type="entry name" value="Homeodomain-like"/>
    <property type="match status" value="1"/>
</dbReference>
<dbReference type="PANTHER" id="PTHR10815:SF14">
    <property type="entry name" value="BIFUNCTIONAL TRANSCRIPTIONAL ACTIVATOR_DNA REPAIR ENZYME ADA"/>
    <property type="match status" value="1"/>
</dbReference>
<proteinExistence type="inferred from homology"/>
<evidence type="ECO:0000259" key="16">
    <source>
        <dbReference type="PROSITE" id="PS01124"/>
    </source>
</evidence>
<evidence type="ECO:0000256" key="7">
    <source>
        <dbReference type="ARBA" id="ARBA00022723"/>
    </source>
</evidence>
<dbReference type="SUPFAM" id="SSF46767">
    <property type="entry name" value="Methylated DNA-protein cysteine methyltransferase, C-terminal domain"/>
    <property type="match status" value="1"/>
</dbReference>
<dbReference type="GO" id="GO:0006281">
    <property type="term" value="P:DNA repair"/>
    <property type="evidence" value="ECO:0007669"/>
    <property type="project" value="UniProtKB-KW"/>
</dbReference>
<evidence type="ECO:0000256" key="10">
    <source>
        <dbReference type="ARBA" id="ARBA00023015"/>
    </source>
</evidence>